<evidence type="ECO:0000313" key="3">
    <source>
        <dbReference type="Proteomes" id="UP000824998"/>
    </source>
</evidence>
<gene>
    <name evidence="2" type="ORF">BJ875DRAFT_483906</name>
</gene>
<comment type="caution">
    <text evidence="2">The sequence shown here is derived from an EMBL/GenBank/DDBJ whole genome shotgun (WGS) entry which is preliminary data.</text>
</comment>
<accession>A0A9P7YJN4</accession>
<feature type="region of interest" description="Disordered" evidence="1">
    <location>
        <begin position="224"/>
        <end position="265"/>
    </location>
</feature>
<dbReference type="OrthoDB" id="5400409at2759"/>
<name>A0A9P7YJN4_9HELO</name>
<feature type="region of interest" description="Disordered" evidence="1">
    <location>
        <begin position="396"/>
        <end position="440"/>
    </location>
</feature>
<keyword evidence="3" id="KW-1185">Reference proteome</keyword>
<dbReference type="AlphaFoldDB" id="A0A9P7YJN4"/>
<reference evidence="2" key="1">
    <citation type="journal article" date="2021" name="IMA Fungus">
        <title>Genomic characterization of three marine fungi, including Emericellopsis atlantica sp. nov. with signatures of a generalist lifestyle and marine biomass degradation.</title>
        <authorList>
            <person name="Hagestad O.C."/>
            <person name="Hou L."/>
            <person name="Andersen J.H."/>
            <person name="Hansen E.H."/>
            <person name="Altermark B."/>
            <person name="Li C."/>
            <person name="Kuhnert E."/>
            <person name="Cox R.J."/>
            <person name="Crous P.W."/>
            <person name="Spatafora J.W."/>
            <person name="Lail K."/>
            <person name="Amirebrahimi M."/>
            <person name="Lipzen A."/>
            <person name="Pangilinan J."/>
            <person name="Andreopoulos W."/>
            <person name="Hayes R.D."/>
            <person name="Ng V."/>
            <person name="Grigoriev I.V."/>
            <person name="Jackson S.A."/>
            <person name="Sutton T.D.S."/>
            <person name="Dobson A.D.W."/>
            <person name="Rama T."/>
        </authorList>
    </citation>
    <scope>NUCLEOTIDE SEQUENCE</scope>
    <source>
        <strain evidence="2">TRa018bII</strain>
    </source>
</reference>
<evidence type="ECO:0000313" key="2">
    <source>
        <dbReference type="EMBL" id="KAG9234757.1"/>
    </source>
</evidence>
<feature type="compositionally biased region" description="Polar residues" evidence="1">
    <location>
        <begin position="245"/>
        <end position="254"/>
    </location>
</feature>
<sequence>MSFGWSFGDVVAGINLVFKIYTAISDGPRSSRAEATQFFNEFNEVVLRLDQWEARKLACGKDGSVTVAHEELKEDCTVFIKRHMKLLHDINPGSKSSRPGRSTWLRMAQFSGQQIAELYKQVQWPFERKEVARLRERLQSFLQISSWDVAIDTNGIVRDFRDTHAELLSSNLKLVSSHLELVSLITLNLKRVTHPLDPGTEIPEIDYPMLRQFDQALRPPEPLRALQSASPRNQLPWAGPEYNMQGEQRSTASRPGNPHHDPYNQTELRGLISRRLDNMSMRVRRVETLESLPEEGSTNSASTTQDLLQRLQGMREQIGNAVGISDQDQPEFVTHLVSEPESALRYELDAWNTLEERIEQKILHPIPPGLEVAPCSDPIPVPTRIVVASLSPPQSPYGGWHGPPHGSTDSCRSYLSSSVGVPQSSPYRRSSSVSSVSPTPSLRLNNSIRTQIAYSTYTILALIHTIRKNDSGEVLSIYSTSRDGNTEIRHNVDYKAPTLMETSMKPWLDNRHADKNHRLRVQFKGAHNLKITNYLEFQKQLLGKEVHFCADVCYIKSTNDRETQMRQGTIRILYDEVRETRHILYFRHTLTQNHAFVEWPARIFKEPVKPRDSSKSLTLDSLDGKSLTLAKGIRGAQRSVTTIGSFESAGTAFGRPQDRGSENKSIRGLIIDFYDHQDCLNFWTEFRKKGGTFGNQDIYGLGLGLPAELPATFPVELPV</sequence>
<proteinExistence type="predicted"/>
<evidence type="ECO:0000256" key="1">
    <source>
        <dbReference type="SAM" id="MobiDB-lite"/>
    </source>
</evidence>
<protein>
    <submittedName>
        <fullName evidence="2">Uncharacterized protein</fullName>
    </submittedName>
</protein>
<feature type="compositionally biased region" description="Low complexity" evidence="1">
    <location>
        <begin position="421"/>
        <end position="440"/>
    </location>
</feature>
<feature type="compositionally biased region" description="Polar residues" evidence="1">
    <location>
        <begin position="407"/>
        <end position="420"/>
    </location>
</feature>
<dbReference type="Proteomes" id="UP000824998">
    <property type="component" value="Unassembled WGS sequence"/>
</dbReference>
<organism evidence="2 3">
    <name type="scientific">Amylocarpus encephaloides</name>
    <dbReference type="NCBI Taxonomy" id="45428"/>
    <lineage>
        <taxon>Eukaryota</taxon>
        <taxon>Fungi</taxon>
        <taxon>Dikarya</taxon>
        <taxon>Ascomycota</taxon>
        <taxon>Pezizomycotina</taxon>
        <taxon>Leotiomycetes</taxon>
        <taxon>Helotiales</taxon>
        <taxon>Helotiales incertae sedis</taxon>
        <taxon>Amylocarpus</taxon>
    </lineage>
</organism>
<dbReference type="EMBL" id="MU251453">
    <property type="protein sequence ID" value="KAG9234757.1"/>
    <property type="molecule type" value="Genomic_DNA"/>
</dbReference>